<name>A0A5M8PYE5_9LECA</name>
<evidence type="ECO:0000256" key="3">
    <source>
        <dbReference type="SAM" id="MobiDB-lite"/>
    </source>
</evidence>
<organism evidence="5 6">
    <name type="scientific">Lasallia pustulata</name>
    <dbReference type="NCBI Taxonomy" id="136370"/>
    <lineage>
        <taxon>Eukaryota</taxon>
        <taxon>Fungi</taxon>
        <taxon>Dikarya</taxon>
        <taxon>Ascomycota</taxon>
        <taxon>Pezizomycotina</taxon>
        <taxon>Lecanoromycetes</taxon>
        <taxon>OSLEUM clade</taxon>
        <taxon>Umbilicariomycetidae</taxon>
        <taxon>Umbilicariales</taxon>
        <taxon>Umbilicariaceae</taxon>
        <taxon>Lasallia</taxon>
    </lineage>
</organism>
<feature type="compositionally biased region" description="Basic and acidic residues" evidence="3">
    <location>
        <begin position="236"/>
        <end position="246"/>
    </location>
</feature>
<dbReference type="GO" id="GO:0005634">
    <property type="term" value="C:nucleus"/>
    <property type="evidence" value="ECO:0007669"/>
    <property type="project" value="TreeGrafter"/>
</dbReference>
<dbReference type="InterPro" id="IPR051229">
    <property type="entry name" value="ALYREF_mRNA_export"/>
</dbReference>
<dbReference type="Proteomes" id="UP000324767">
    <property type="component" value="Unassembled WGS sequence"/>
</dbReference>
<dbReference type="InterPro" id="IPR012677">
    <property type="entry name" value="Nucleotide-bd_a/b_plait_sf"/>
</dbReference>
<dbReference type="InterPro" id="IPR035979">
    <property type="entry name" value="RBD_domain_sf"/>
</dbReference>
<feature type="region of interest" description="Disordered" evidence="3">
    <location>
        <begin position="1"/>
        <end position="86"/>
    </location>
</feature>
<feature type="compositionally biased region" description="Basic and acidic residues" evidence="3">
    <location>
        <begin position="48"/>
        <end position="62"/>
    </location>
</feature>
<dbReference type="PROSITE" id="PS50102">
    <property type="entry name" value="RRM"/>
    <property type="match status" value="1"/>
</dbReference>
<feature type="compositionally biased region" description="Basic and acidic residues" evidence="3">
    <location>
        <begin position="190"/>
        <end position="205"/>
    </location>
</feature>
<sequence>MDRSLDERISDRQGGSYRGNRNRRQHDWPRDGARKSNGKNENTDIDTDWLHDKYEDDPETRRPLRGSRPRRADRYSPEADTTPQPGARLRVENLHYDLTEDELEDLFARTGPLLSLSLRYDRAGRSSGTALVTYASLSSARLAIREYDGANANGQPIRLTLLPSGPAAASVSTNRPRNPFDTAQKPSRSLFERVEFPDQGRDRGRSRSPGAPRRTDTTKPPPEGVDRYVPGMGGGERSRSPGERFGGRGRRGGAGREREGSGWRERGERGGGGGEWAGEEDAGGVGSRDGRLLGG</sequence>
<feature type="compositionally biased region" description="Basic and acidic residues" evidence="3">
    <location>
        <begin position="25"/>
        <end position="34"/>
    </location>
</feature>
<dbReference type="CDD" id="cd12418">
    <property type="entry name" value="RRM_Aly_REF_like"/>
    <property type="match status" value="1"/>
</dbReference>
<dbReference type="GO" id="GO:0003729">
    <property type="term" value="F:mRNA binding"/>
    <property type="evidence" value="ECO:0007669"/>
    <property type="project" value="TreeGrafter"/>
</dbReference>
<accession>A0A5M8PYE5</accession>
<comment type="caution">
    <text evidence="5">The sequence shown here is derived from an EMBL/GenBank/DDBJ whole genome shotgun (WGS) entry which is preliminary data.</text>
</comment>
<evidence type="ECO:0000259" key="4">
    <source>
        <dbReference type="PROSITE" id="PS50102"/>
    </source>
</evidence>
<dbReference type="Gene3D" id="3.30.70.330">
    <property type="match status" value="1"/>
</dbReference>
<proteinExistence type="predicted"/>
<dbReference type="AlphaFoldDB" id="A0A5M8PYE5"/>
<evidence type="ECO:0000256" key="2">
    <source>
        <dbReference type="PROSITE-ProRule" id="PRU00176"/>
    </source>
</evidence>
<feature type="compositionally biased region" description="Basic and acidic residues" evidence="3">
    <location>
        <begin position="1"/>
        <end position="11"/>
    </location>
</feature>
<keyword evidence="1 2" id="KW-0694">RNA-binding</keyword>
<protein>
    <recommendedName>
        <fullName evidence="4">RRM domain-containing protein</fullName>
    </recommendedName>
</protein>
<evidence type="ECO:0000313" key="5">
    <source>
        <dbReference type="EMBL" id="KAA6413972.1"/>
    </source>
</evidence>
<dbReference type="SMART" id="SM00360">
    <property type="entry name" value="RRM"/>
    <property type="match status" value="1"/>
</dbReference>
<evidence type="ECO:0000256" key="1">
    <source>
        <dbReference type="ARBA" id="ARBA00022884"/>
    </source>
</evidence>
<gene>
    <name evidence="5" type="ORF">FRX48_02334</name>
</gene>
<dbReference type="InterPro" id="IPR000504">
    <property type="entry name" value="RRM_dom"/>
</dbReference>
<dbReference type="OrthoDB" id="5382468at2759"/>
<dbReference type="PANTHER" id="PTHR19965:SF82">
    <property type="entry name" value="THO COMPLEX SUBUNIT 4"/>
    <property type="match status" value="1"/>
</dbReference>
<reference evidence="5 6" key="1">
    <citation type="submission" date="2019-09" db="EMBL/GenBank/DDBJ databases">
        <title>The hologenome of the rock-dwelling lichen Lasallia pustulata.</title>
        <authorList>
            <person name="Greshake Tzovaras B."/>
            <person name="Segers F."/>
            <person name="Bicker A."/>
            <person name="Dal Grande F."/>
            <person name="Otte J."/>
            <person name="Hankeln T."/>
            <person name="Schmitt I."/>
            <person name="Ebersberger I."/>
        </authorList>
    </citation>
    <scope>NUCLEOTIDE SEQUENCE [LARGE SCALE GENOMIC DNA]</scope>
    <source>
        <strain evidence="5">A1-1</strain>
    </source>
</reference>
<dbReference type="PANTHER" id="PTHR19965">
    <property type="entry name" value="RNA AND EXPORT FACTOR BINDING PROTEIN"/>
    <property type="match status" value="1"/>
</dbReference>
<feature type="compositionally biased region" description="Basic and acidic residues" evidence="3">
    <location>
        <begin position="254"/>
        <end position="269"/>
    </location>
</feature>
<dbReference type="Pfam" id="PF00076">
    <property type="entry name" value="RRM_1"/>
    <property type="match status" value="1"/>
</dbReference>
<evidence type="ECO:0000313" key="6">
    <source>
        <dbReference type="Proteomes" id="UP000324767"/>
    </source>
</evidence>
<dbReference type="EMBL" id="VXIT01000003">
    <property type="protein sequence ID" value="KAA6413972.1"/>
    <property type="molecule type" value="Genomic_DNA"/>
</dbReference>
<dbReference type="SUPFAM" id="SSF54928">
    <property type="entry name" value="RNA-binding domain, RBD"/>
    <property type="match status" value="1"/>
</dbReference>
<feature type="region of interest" description="Disordered" evidence="3">
    <location>
        <begin position="166"/>
        <end position="295"/>
    </location>
</feature>
<feature type="domain" description="RRM" evidence="4">
    <location>
        <begin position="87"/>
        <end position="164"/>
    </location>
</feature>